<organism evidence="4 5">
    <name type="scientific">Fibroporia radiculosa</name>
    <dbReference type="NCBI Taxonomy" id="599839"/>
    <lineage>
        <taxon>Eukaryota</taxon>
        <taxon>Fungi</taxon>
        <taxon>Dikarya</taxon>
        <taxon>Basidiomycota</taxon>
        <taxon>Agaricomycotina</taxon>
        <taxon>Agaricomycetes</taxon>
        <taxon>Polyporales</taxon>
        <taxon>Fibroporiaceae</taxon>
        <taxon>Fibroporia</taxon>
    </lineage>
</organism>
<dbReference type="InterPro" id="IPR012338">
    <property type="entry name" value="Beta-lactam/transpept-like"/>
</dbReference>
<evidence type="ECO:0000313" key="5">
    <source>
        <dbReference type="Proteomes" id="UP000006352"/>
    </source>
</evidence>
<dbReference type="InterPro" id="IPR050491">
    <property type="entry name" value="AmpC-like"/>
</dbReference>
<dbReference type="InParanoid" id="J4GLJ0"/>
<protein>
    <recommendedName>
        <fullName evidence="3">Beta-lactamase-related domain-containing protein</fullName>
    </recommendedName>
</protein>
<name>J4GLJ0_9APHY</name>
<evidence type="ECO:0000313" key="4">
    <source>
        <dbReference type="EMBL" id="CCL99820.1"/>
    </source>
</evidence>
<evidence type="ECO:0000259" key="3">
    <source>
        <dbReference type="Pfam" id="PF00144"/>
    </source>
</evidence>
<gene>
    <name evidence="4" type="ORF">FIBRA_01844</name>
</gene>
<dbReference type="SUPFAM" id="SSF56601">
    <property type="entry name" value="beta-lactamase/transpeptidase-like"/>
    <property type="match status" value="1"/>
</dbReference>
<dbReference type="InterPro" id="IPR001466">
    <property type="entry name" value="Beta-lactam-related"/>
</dbReference>
<dbReference type="RefSeq" id="XP_012179103.1">
    <property type="nucleotide sequence ID" value="XM_012323713.1"/>
</dbReference>
<dbReference type="OrthoDB" id="5946976at2759"/>
<proteinExistence type="inferred from homology"/>
<dbReference type="Pfam" id="PF00144">
    <property type="entry name" value="Beta-lactamase"/>
    <property type="match status" value="1"/>
</dbReference>
<keyword evidence="2" id="KW-0732">Signal</keyword>
<dbReference type="HOGENOM" id="CLU_020027_14_0_1"/>
<dbReference type="PANTHER" id="PTHR46825">
    <property type="entry name" value="D-ALANYL-D-ALANINE-CARBOXYPEPTIDASE/ENDOPEPTIDASE AMPH"/>
    <property type="match status" value="1"/>
</dbReference>
<feature type="chain" id="PRO_5003778097" description="Beta-lactamase-related domain-containing protein" evidence="2">
    <location>
        <begin position="23"/>
        <end position="612"/>
    </location>
</feature>
<accession>J4GLJ0</accession>
<evidence type="ECO:0000256" key="1">
    <source>
        <dbReference type="ARBA" id="ARBA00038215"/>
    </source>
</evidence>
<sequence length="612" mass="66415">MLNFKLSGRILVLASAVTLGVALRSVNEQVPLGSGLRHTYPLSNAKTAGNRVITPELSVFIESVLKNATISGISIGVVQLIDGREPVVELDSWGRQTEEGDGHDLTPDALFNLASCSKAFLASSVGLLMDDYAQGRNVTPLPPGVTRFDWDTKLAEMLPGEWGLEDEWASMKTNFRDALSHVTGMPRHDYSYAPGDTSGSVVRNLRNLRPAYELRQRYSYNNQMFTTGSYVVKKYSNMSYMDFATSRLFAPMGMSSTTFWPEEAANSGKLTQTWTKFGRRIPFWFTDEVVDLMAGAGGVISSAQDMTKWLSVLLNSGVDPVSNTTILPRSVFDEITTAHTIMKGTPDSPEISVAGYGLGWMRFSYQGHDIITHTGAIPGISTRVAFLPADGLGFVILANGDEKAAANEVIAYRIIEDVLGLPRIDRVLGTNSRGQATRVDCMDGYVTAPAADSAMAAGRALSANLSAYAGTYTNPGYGALTLCAPTSDSHYCSFVLSDFAPLDKNIKTRTNLYATWPRIWSQSVRMVHQDADTFGLELTAVFPHGYGANSSAFETLETGEGEGRAVFVVEDFPGDVKKVKGFGLILDTDAVAARARDHTAVEEIADAWFAKV</sequence>
<feature type="domain" description="Beta-lactamase-related" evidence="3">
    <location>
        <begin position="84"/>
        <end position="415"/>
    </location>
</feature>
<keyword evidence="5" id="KW-1185">Reference proteome</keyword>
<evidence type="ECO:0000256" key="2">
    <source>
        <dbReference type="SAM" id="SignalP"/>
    </source>
</evidence>
<dbReference type="GeneID" id="24094731"/>
<dbReference type="EMBL" id="HE796952">
    <property type="protein sequence ID" value="CCL99820.1"/>
    <property type="molecule type" value="Genomic_DNA"/>
</dbReference>
<dbReference type="AlphaFoldDB" id="J4GLJ0"/>
<dbReference type="Gene3D" id="3.40.710.10">
    <property type="entry name" value="DD-peptidase/beta-lactamase superfamily"/>
    <property type="match status" value="1"/>
</dbReference>
<comment type="similarity">
    <text evidence="1">Belongs to the peptidase S12 family.</text>
</comment>
<feature type="signal peptide" evidence="2">
    <location>
        <begin position="1"/>
        <end position="22"/>
    </location>
</feature>
<reference evidence="4 5" key="1">
    <citation type="journal article" date="2012" name="Appl. Environ. Microbiol.">
        <title>Short-read sequencing for genomic analysis of the brown rot fungus Fibroporia radiculosa.</title>
        <authorList>
            <person name="Tang J.D."/>
            <person name="Perkins A.D."/>
            <person name="Sonstegard T.S."/>
            <person name="Schroeder S.G."/>
            <person name="Burgess S.C."/>
            <person name="Diehl S.V."/>
        </authorList>
    </citation>
    <scope>NUCLEOTIDE SEQUENCE [LARGE SCALE GENOMIC DNA]</scope>
    <source>
        <strain evidence="4 5">TFFH 294</strain>
    </source>
</reference>
<dbReference type="PANTHER" id="PTHR46825:SF9">
    <property type="entry name" value="BETA-LACTAMASE-RELATED DOMAIN-CONTAINING PROTEIN"/>
    <property type="match status" value="1"/>
</dbReference>
<dbReference type="STRING" id="599839.J4GLJ0"/>
<dbReference type="Proteomes" id="UP000006352">
    <property type="component" value="Unassembled WGS sequence"/>
</dbReference>